<keyword evidence="1" id="KW-0812">Transmembrane</keyword>
<dbReference type="Proteomes" id="UP000740926">
    <property type="component" value="Unassembled WGS sequence"/>
</dbReference>
<evidence type="ECO:0000313" key="3">
    <source>
        <dbReference type="EMBL" id="KAG1540981.1"/>
    </source>
</evidence>
<dbReference type="EMBL" id="JAANIU010006619">
    <property type="protein sequence ID" value="KAG1540981.1"/>
    <property type="molecule type" value="Genomic_DNA"/>
</dbReference>
<evidence type="ECO:0000313" key="4">
    <source>
        <dbReference type="Proteomes" id="UP000740926"/>
    </source>
</evidence>
<dbReference type="AlphaFoldDB" id="A0A9P6Y729"/>
<name>A0A9P6Y729_9FUNG</name>
<feature type="domain" description="FAD dependent oxidoreductase" evidence="2">
    <location>
        <begin position="57"/>
        <end position="170"/>
    </location>
</feature>
<organism evidence="3 4">
    <name type="scientific">Rhizopus delemar</name>
    <dbReference type="NCBI Taxonomy" id="936053"/>
    <lineage>
        <taxon>Eukaryota</taxon>
        <taxon>Fungi</taxon>
        <taxon>Fungi incertae sedis</taxon>
        <taxon>Mucoromycota</taxon>
        <taxon>Mucoromycotina</taxon>
        <taxon>Mucoromycetes</taxon>
        <taxon>Mucorales</taxon>
        <taxon>Mucorineae</taxon>
        <taxon>Rhizopodaceae</taxon>
        <taxon>Rhizopus</taxon>
    </lineage>
</organism>
<dbReference type="InterPro" id="IPR006076">
    <property type="entry name" value="FAD-dep_OxRdtase"/>
</dbReference>
<keyword evidence="4" id="KW-1185">Reference proteome</keyword>
<comment type="caution">
    <text evidence="3">The sequence shown here is derived from an EMBL/GenBank/DDBJ whole genome shotgun (WGS) entry which is preliminary data.</text>
</comment>
<dbReference type="Pfam" id="PF01266">
    <property type="entry name" value="DAO"/>
    <property type="match status" value="1"/>
</dbReference>
<keyword evidence="1" id="KW-1133">Transmembrane helix</keyword>
<accession>A0A9P6Y729</accession>
<keyword evidence="1" id="KW-0472">Membrane</keyword>
<gene>
    <name evidence="3" type="ORF">G6F50_014286</name>
</gene>
<proteinExistence type="predicted"/>
<protein>
    <recommendedName>
        <fullName evidence="2">FAD dependent oxidoreductase domain-containing protein</fullName>
    </recommendedName>
</protein>
<reference evidence="3 4" key="1">
    <citation type="journal article" date="2020" name="Microb. Genom.">
        <title>Genetic diversity of clinical and environmental Mucorales isolates obtained from an investigation of mucormycosis cases among solid organ transplant recipients.</title>
        <authorList>
            <person name="Nguyen M.H."/>
            <person name="Kaul D."/>
            <person name="Muto C."/>
            <person name="Cheng S.J."/>
            <person name="Richter R.A."/>
            <person name="Bruno V.M."/>
            <person name="Liu G."/>
            <person name="Beyhan S."/>
            <person name="Sundermann A.J."/>
            <person name="Mounaud S."/>
            <person name="Pasculle A.W."/>
            <person name="Nierman W.C."/>
            <person name="Driscoll E."/>
            <person name="Cumbie R."/>
            <person name="Clancy C.J."/>
            <person name="Dupont C.L."/>
        </authorList>
    </citation>
    <scope>NUCLEOTIDE SEQUENCE [LARGE SCALE GENOMIC DNA]</scope>
    <source>
        <strain evidence="3 4">GL24</strain>
    </source>
</reference>
<dbReference type="InterPro" id="IPR036188">
    <property type="entry name" value="FAD/NAD-bd_sf"/>
</dbReference>
<evidence type="ECO:0000259" key="2">
    <source>
        <dbReference type="Pfam" id="PF01266"/>
    </source>
</evidence>
<evidence type="ECO:0000256" key="1">
    <source>
        <dbReference type="SAM" id="Phobius"/>
    </source>
</evidence>
<feature type="transmembrane region" description="Helical" evidence="1">
    <location>
        <begin position="12"/>
        <end position="32"/>
    </location>
</feature>
<dbReference type="Gene3D" id="3.50.50.60">
    <property type="entry name" value="FAD/NAD(P)-binding domain"/>
    <property type="match status" value="1"/>
</dbReference>
<sequence>MTVLPPARDRGAAVISALIIVAIVAALTTSLFQRQTASTRRVENELARVQARVMLAGGIDWARLVIRESATCRDWMRRHGVNFQPPLSGALHVARTNAFFMGGGKALVNAYYRSAEALGVQIRYNAPVDALELEDGRFKAARIGDERIEARACVLAAGGFESNREWLREAWGQNERGEWPADNFLIRASAIRPNRIAWRSMRVHRCTTAASVPASIAGRWAW</sequence>
<dbReference type="SUPFAM" id="SSF51905">
    <property type="entry name" value="FAD/NAD(P)-binding domain"/>
    <property type="match status" value="1"/>
</dbReference>